<evidence type="ECO:0000256" key="3">
    <source>
        <dbReference type="ARBA" id="ARBA00022475"/>
    </source>
</evidence>
<keyword evidence="6" id="KW-0472">Membrane</keyword>
<dbReference type="GO" id="GO:0047355">
    <property type="term" value="F:CDP-glycerol glycerophosphotransferase activity"/>
    <property type="evidence" value="ECO:0007669"/>
    <property type="project" value="InterPro"/>
</dbReference>
<dbReference type="SUPFAM" id="SSF53756">
    <property type="entry name" value="UDP-Glycosyltransferase/glycogen phosphorylase"/>
    <property type="match status" value="1"/>
</dbReference>
<dbReference type="Gene3D" id="3.40.50.11820">
    <property type="match status" value="1"/>
</dbReference>
<dbReference type="GO" id="GO:0005886">
    <property type="term" value="C:plasma membrane"/>
    <property type="evidence" value="ECO:0007669"/>
    <property type="project" value="UniProtKB-SubCell"/>
</dbReference>
<dbReference type="InterPro" id="IPR007554">
    <property type="entry name" value="Glycerophosphate_synth"/>
</dbReference>
<evidence type="ECO:0000313" key="8">
    <source>
        <dbReference type="Proteomes" id="UP000233375"/>
    </source>
</evidence>
<evidence type="ECO:0000256" key="4">
    <source>
        <dbReference type="ARBA" id="ARBA00022679"/>
    </source>
</evidence>
<evidence type="ECO:0008006" key="9">
    <source>
        <dbReference type="Google" id="ProtNLM"/>
    </source>
</evidence>
<evidence type="ECO:0000256" key="1">
    <source>
        <dbReference type="ARBA" id="ARBA00004202"/>
    </source>
</evidence>
<keyword evidence="5" id="KW-0777">Teichoic acid biosynthesis</keyword>
<evidence type="ECO:0000313" key="7">
    <source>
        <dbReference type="EMBL" id="PKG23706.1"/>
    </source>
</evidence>
<gene>
    <name evidence="7" type="ORF">CWS01_10205</name>
</gene>
<dbReference type="PANTHER" id="PTHR37316:SF3">
    <property type="entry name" value="TEICHOIC ACID GLYCEROL-PHOSPHATE TRANSFERASE"/>
    <property type="match status" value="1"/>
</dbReference>
<dbReference type="InterPro" id="IPR043148">
    <property type="entry name" value="TagF_C"/>
</dbReference>
<proteinExistence type="inferred from homology"/>
<evidence type="ECO:0000256" key="2">
    <source>
        <dbReference type="ARBA" id="ARBA00010488"/>
    </source>
</evidence>
<accession>A0A2N0Z2H0</accession>
<keyword evidence="3" id="KW-1003">Cell membrane</keyword>
<dbReference type="EMBL" id="PISE01000020">
    <property type="protein sequence ID" value="PKG23706.1"/>
    <property type="molecule type" value="Genomic_DNA"/>
</dbReference>
<name>A0A2N0Z2H0_9BACI</name>
<dbReference type="InterPro" id="IPR043149">
    <property type="entry name" value="TagF_N"/>
</dbReference>
<dbReference type="Pfam" id="PF04464">
    <property type="entry name" value="Glyphos_transf"/>
    <property type="match status" value="1"/>
</dbReference>
<protein>
    <recommendedName>
        <fullName evidence="9">CDP-glycerol:poly(Glycerophosphate) glycerophosphotransferase</fullName>
    </recommendedName>
</protein>
<sequence>MGKSIIFFENLNNGQEIYNYMVEKNLELKGNLIYLDSNPSKFYKSKWYRIYDKINKILKIGIVNTISYFITKKTIIISGSSGAYQKNLSNNIILLNHGWGTKSTPGKNELNNPDIMKNYENTLANLKYIICLSSFDSTYYLNNEKLNSSSKPTFIPLGSPRNDYLVRNINNNTLIQNIEKELKINKTGKKIFLYSPTHRDDKIRSKEFLNELLIQFNQIDKELEKKNYIILFRPHYYSPDIQKEIEKFNNILYVGFDKYKDVRPLMLLSDLLITDYSSIFVDYLLINKPIIFHVPDLEEYSNFRGLVIDYENLLHTPGPKIKKLKDLFLINELSLSQYDLKASKHFFHKYTDDRATERISKFIKREFQNL</sequence>
<comment type="similarity">
    <text evidence="2">Belongs to the CDP-glycerol glycerophosphotransferase family.</text>
</comment>
<organism evidence="7 8">
    <name type="scientific">Niallia nealsonii</name>
    <dbReference type="NCBI Taxonomy" id="115979"/>
    <lineage>
        <taxon>Bacteria</taxon>
        <taxon>Bacillati</taxon>
        <taxon>Bacillota</taxon>
        <taxon>Bacilli</taxon>
        <taxon>Bacillales</taxon>
        <taxon>Bacillaceae</taxon>
        <taxon>Niallia</taxon>
    </lineage>
</organism>
<dbReference type="OrthoDB" id="9811865at2"/>
<reference evidence="7 8" key="1">
    <citation type="journal article" date="2003" name="Int. J. Syst. Evol. Microbiol.">
        <title>Bacillus nealsonii sp. nov., isolated from a spacecraft-assembly facility, whose spores are gamma-radiation resistant.</title>
        <authorList>
            <person name="Venkateswaran K."/>
            <person name="Kempf M."/>
            <person name="Chen F."/>
            <person name="Satomi M."/>
            <person name="Nicholson W."/>
            <person name="Kern R."/>
        </authorList>
    </citation>
    <scope>NUCLEOTIDE SEQUENCE [LARGE SCALE GENOMIC DNA]</scope>
    <source>
        <strain evidence="7 8">FO-92</strain>
    </source>
</reference>
<dbReference type="Gene3D" id="3.40.50.12580">
    <property type="match status" value="1"/>
</dbReference>
<comment type="caution">
    <text evidence="7">The sequence shown here is derived from an EMBL/GenBank/DDBJ whole genome shotgun (WGS) entry which is preliminary data.</text>
</comment>
<dbReference type="InterPro" id="IPR051612">
    <property type="entry name" value="Teichoic_Acid_Biosynth"/>
</dbReference>
<dbReference type="PANTHER" id="PTHR37316">
    <property type="entry name" value="TEICHOIC ACID GLYCEROL-PHOSPHATE PRIMASE"/>
    <property type="match status" value="1"/>
</dbReference>
<comment type="subcellular location">
    <subcellularLocation>
        <location evidence="1">Cell membrane</location>
        <topology evidence="1">Peripheral membrane protein</topology>
    </subcellularLocation>
</comment>
<dbReference type="Proteomes" id="UP000233375">
    <property type="component" value="Unassembled WGS sequence"/>
</dbReference>
<dbReference type="AlphaFoldDB" id="A0A2N0Z2H0"/>
<evidence type="ECO:0000256" key="6">
    <source>
        <dbReference type="ARBA" id="ARBA00023136"/>
    </source>
</evidence>
<keyword evidence="8" id="KW-1185">Reference proteome</keyword>
<keyword evidence="4" id="KW-0808">Transferase</keyword>
<dbReference type="RefSeq" id="WP_101177097.1">
    <property type="nucleotide sequence ID" value="NZ_PISE01000020.1"/>
</dbReference>
<evidence type="ECO:0000256" key="5">
    <source>
        <dbReference type="ARBA" id="ARBA00022944"/>
    </source>
</evidence>
<dbReference type="GO" id="GO:0019350">
    <property type="term" value="P:teichoic acid biosynthetic process"/>
    <property type="evidence" value="ECO:0007669"/>
    <property type="project" value="UniProtKB-KW"/>
</dbReference>